<sequence>MDSPQLHALGFDFPALDDLIKAAFAAGVRGIDAVPGFDLIGHYTDPSGARIAFLKRAGQAADTTAALKSSTAYRAQVVRFTDHLARISLYADDEEGRLLTQYVSLVDDPVAYAQHDLTKAGEFTVVERLEVGALAVDVAVYEDTTAFEASPAAEMGPITVEPTSLYSPGLLGLQAGAITPAEATPTMLMGVIVQSVEVRRNELSGVEFQYVIGTTDVDLACALPMERPVAPGNVVHGLWYATASSGTWNEDTPRS</sequence>
<evidence type="ECO:0000313" key="1">
    <source>
        <dbReference type="EMBL" id="AQP45175.1"/>
    </source>
</evidence>
<protein>
    <submittedName>
        <fullName evidence="1">Uncharacterized protein</fullName>
    </submittedName>
</protein>
<dbReference type="AlphaFoldDB" id="A0A1Q2CGK4"/>
<gene>
    <name evidence="1" type="ORF">RPIT_10515</name>
</gene>
<dbReference type="Proteomes" id="UP000188324">
    <property type="component" value="Chromosome"/>
</dbReference>
<proteinExistence type="predicted"/>
<dbReference type="EMBL" id="CP019605">
    <property type="protein sequence ID" value="AQP45175.1"/>
    <property type="molecule type" value="Genomic_DNA"/>
</dbReference>
<dbReference type="KEGG" id="tfl:RPIT_10515"/>
<dbReference type="RefSeq" id="WP_077342976.1">
    <property type="nucleotide sequence ID" value="NZ_CP019605.1"/>
</dbReference>
<keyword evidence="2" id="KW-1185">Reference proteome</keyword>
<reference evidence="1 2" key="1">
    <citation type="journal article" date="2016" name="Int. J. Syst. Evol. Microbiol.">
        <title>Tessaracoccus flavus sp. nov., isolated from the drainage system of a lindane-producing factory.</title>
        <authorList>
            <person name="Kumari R."/>
            <person name="Singh P."/>
            <person name="Schumann P."/>
            <person name="Lal R."/>
        </authorList>
    </citation>
    <scope>NUCLEOTIDE SEQUENCE [LARGE SCALE GENOMIC DNA]</scope>
    <source>
        <strain evidence="1 2">RP1T</strain>
    </source>
</reference>
<dbReference type="STRING" id="1610493.RPIT_10515"/>
<accession>A0A1Q2CGK4</accession>
<evidence type="ECO:0000313" key="2">
    <source>
        <dbReference type="Proteomes" id="UP000188324"/>
    </source>
</evidence>
<organism evidence="1 2">
    <name type="scientific">Tessaracoccus flavus</name>
    <dbReference type="NCBI Taxonomy" id="1610493"/>
    <lineage>
        <taxon>Bacteria</taxon>
        <taxon>Bacillati</taxon>
        <taxon>Actinomycetota</taxon>
        <taxon>Actinomycetes</taxon>
        <taxon>Propionibacteriales</taxon>
        <taxon>Propionibacteriaceae</taxon>
        <taxon>Tessaracoccus</taxon>
    </lineage>
</organism>
<name>A0A1Q2CGK4_9ACTN</name>
<dbReference type="OrthoDB" id="3711925at2"/>